<dbReference type="PROSITE" id="PS50137">
    <property type="entry name" value="DS_RBD"/>
    <property type="match status" value="1"/>
</dbReference>
<dbReference type="PROSITE" id="PS50821">
    <property type="entry name" value="PAZ"/>
    <property type="match status" value="1"/>
</dbReference>
<dbReference type="GO" id="GO:0006309">
    <property type="term" value="P:apoptotic DNA fragmentation"/>
    <property type="evidence" value="ECO:0007669"/>
    <property type="project" value="TreeGrafter"/>
</dbReference>
<dbReference type="GO" id="GO:0004525">
    <property type="term" value="F:ribonuclease III activity"/>
    <property type="evidence" value="ECO:0007669"/>
    <property type="project" value="UniProtKB-EC"/>
</dbReference>
<comment type="cofactor">
    <cofactor evidence="3">
        <name>Mg(2+)</name>
        <dbReference type="ChEBI" id="CHEBI:18420"/>
    </cofactor>
</comment>
<dbReference type="Pfam" id="PF00636">
    <property type="entry name" value="Ribonuclease_3"/>
    <property type="match status" value="2"/>
</dbReference>
<organism evidence="27 28">
    <name type="scientific">Psylliodes chrysocephalus</name>
    <dbReference type="NCBI Taxonomy" id="3402493"/>
    <lineage>
        <taxon>Eukaryota</taxon>
        <taxon>Metazoa</taxon>
        <taxon>Ecdysozoa</taxon>
        <taxon>Arthropoda</taxon>
        <taxon>Hexapoda</taxon>
        <taxon>Insecta</taxon>
        <taxon>Pterygota</taxon>
        <taxon>Neoptera</taxon>
        <taxon>Endopterygota</taxon>
        <taxon>Coleoptera</taxon>
        <taxon>Polyphaga</taxon>
        <taxon>Cucujiformia</taxon>
        <taxon>Chrysomeloidea</taxon>
        <taxon>Chrysomelidae</taxon>
        <taxon>Galerucinae</taxon>
        <taxon>Alticini</taxon>
        <taxon>Psylliodes</taxon>
    </lineage>
</organism>
<evidence type="ECO:0000256" key="15">
    <source>
        <dbReference type="ARBA" id="ARBA00022840"/>
    </source>
</evidence>
<dbReference type="InterPro" id="IPR048512">
    <property type="entry name" value="Dicer_platform"/>
</dbReference>
<evidence type="ECO:0000256" key="4">
    <source>
        <dbReference type="ARBA" id="ARBA00004496"/>
    </source>
</evidence>
<dbReference type="InterPro" id="IPR005034">
    <property type="entry name" value="Dicer_dimerisation"/>
</dbReference>
<feature type="domain" description="DRBM" evidence="22">
    <location>
        <begin position="1781"/>
        <end position="1847"/>
    </location>
</feature>
<dbReference type="Gene3D" id="3.30.160.380">
    <property type="entry name" value="Dicer dimerisation domain"/>
    <property type="match status" value="1"/>
</dbReference>
<dbReference type="InterPro" id="IPR048513">
    <property type="entry name" value="Dicer_PBD"/>
</dbReference>
<dbReference type="InterPro" id="IPR027417">
    <property type="entry name" value="P-loop_NTPase"/>
</dbReference>
<dbReference type="GO" id="GO:0005524">
    <property type="term" value="F:ATP binding"/>
    <property type="evidence" value="ECO:0007669"/>
    <property type="project" value="UniProtKB-KW"/>
</dbReference>
<evidence type="ECO:0000313" key="28">
    <source>
        <dbReference type="Proteomes" id="UP001153636"/>
    </source>
</evidence>
<evidence type="ECO:0000256" key="1">
    <source>
        <dbReference type="ARBA" id="ARBA00000109"/>
    </source>
</evidence>
<evidence type="ECO:0000256" key="16">
    <source>
        <dbReference type="ARBA" id="ARBA00022842"/>
    </source>
</evidence>
<dbReference type="EC" id="3.1.26.3" evidence="5"/>
<feature type="domain" description="Dicer dsRNA-binding fold" evidence="26">
    <location>
        <begin position="602"/>
        <end position="694"/>
    </location>
</feature>
<dbReference type="CDD" id="cd10843">
    <property type="entry name" value="DSRM_DICER"/>
    <property type="match status" value="1"/>
</dbReference>
<feature type="domain" description="Helicase C-terminal" evidence="25">
    <location>
        <begin position="385"/>
        <end position="574"/>
    </location>
</feature>
<dbReference type="Gene3D" id="3.30.160.20">
    <property type="match status" value="1"/>
</dbReference>
<dbReference type="FunFam" id="2.170.260.10:FF:000002">
    <property type="entry name" value="Putative Endoribonuclease Dicer"/>
    <property type="match status" value="1"/>
</dbReference>
<dbReference type="InterPro" id="IPR000999">
    <property type="entry name" value="RNase_III_dom"/>
</dbReference>
<dbReference type="Pfam" id="PF02170">
    <property type="entry name" value="PAZ"/>
    <property type="match status" value="1"/>
</dbReference>
<dbReference type="GO" id="GO:0004530">
    <property type="term" value="F:deoxyribonuclease I activity"/>
    <property type="evidence" value="ECO:0007669"/>
    <property type="project" value="TreeGrafter"/>
</dbReference>
<dbReference type="PROSITE" id="PS00517">
    <property type="entry name" value="RNASE_3_1"/>
    <property type="match status" value="1"/>
</dbReference>
<evidence type="ECO:0000256" key="7">
    <source>
        <dbReference type="ARBA" id="ARBA00022553"/>
    </source>
</evidence>
<dbReference type="FunFam" id="3.30.160.20:FF:000015">
    <property type="entry name" value="endoribonuclease Dicer"/>
    <property type="match status" value="1"/>
</dbReference>
<dbReference type="Pfam" id="PF00271">
    <property type="entry name" value="Helicase_C"/>
    <property type="match status" value="1"/>
</dbReference>
<reference evidence="27" key="1">
    <citation type="submission" date="2022-01" db="EMBL/GenBank/DDBJ databases">
        <authorList>
            <person name="King R."/>
        </authorList>
    </citation>
    <scope>NUCLEOTIDE SEQUENCE</scope>
</reference>
<dbReference type="Gene3D" id="1.10.1520.10">
    <property type="entry name" value="Ribonuclease III domain"/>
    <property type="match status" value="2"/>
</dbReference>
<feature type="domain" description="RNase III" evidence="23">
    <location>
        <begin position="1343"/>
        <end position="1547"/>
    </location>
</feature>
<dbReference type="CDD" id="cd02843">
    <property type="entry name" value="PAZ_dicer_like"/>
    <property type="match status" value="1"/>
</dbReference>
<keyword evidence="15" id="KW-0067">ATP-binding</keyword>
<dbReference type="SUPFAM" id="SSF69065">
    <property type="entry name" value="RNase III domain-like"/>
    <property type="match status" value="2"/>
</dbReference>
<comment type="subcellular location">
    <subcellularLocation>
        <location evidence="4">Cytoplasm</location>
    </subcellularLocation>
</comment>
<dbReference type="PROSITE" id="PS50142">
    <property type="entry name" value="RNASE_3_2"/>
    <property type="match status" value="2"/>
</dbReference>
<evidence type="ECO:0000256" key="10">
    <source>
        <dbReference type="ARBA" id="ARBA00022737"/>
    </source>
</evidence>
<dbReference type="SMART" id="SM00535">
    <property type="entry name" value="RIBOc"/>
    <property type="match status" value="2"/>
</dbReference>
<dbReference type="InterPro" id="IPR036389">
    <property type="entry name" value="RNase_III_sf"/>
</dbReference>
<keyword evidence="6" id="KW-0963">Cytoplasm</keyword>
<dbReference type="GO" id="GO:0070578">
    <property type="term" value="C:RISC-loading complex"/>
    <property type="evidence" value="ECO:0007669"/>
    <property type="project" value="TreeGrafter"/>
</dbReference>
<evidence type="ECO:0000313" key="27">
    <source>
        <dbReference type="EMBL" id="CAH1103418.1"/>
    </source>
</evidence>
<evidence type="ECO:0000256" key="8">
    <source>
        <dbReference type="ARBA" id="ARBA00022722"/>
    </source>
</evidence>
<evidence type="ECO:0000259" key="23">
    <source>
        <dbReference type="PROSITE" id="PS50142"/>
    </source>
</evidence>
<name>A0A9P0CMU3_9CUCU</name>
<dbReference type="GO" id="GO:0005737">
    <property type="term" value="C:cytoplasm"/>
    <property type="evidence" value="ECO:0007669"/>
    <property type="project" value="UniProtKB-SubCell"/>
</dbReference>
<evidence type="ECO:0000259" key="22">
    <source>
        <dbReference type="PROSITE" id="PS50137"/>
    </source>
</evidence>
<keyword evidence="17 21" id="KW-0694">RNA-binding</keyword>
<evidence type="ECO:0000256" key="11">
    <source>
        <dbReference type="ARBA" id="ARBA00022741"/>
    </source>
</evidence>
<dbReference type="InterPro" id="IPR038248">
    <property type="entry name" value="Dicer_dimer_sf"/>
</dbReference>
<keyword evidence="19" id="KW-0464">Manganese</keyword>
<dbReference type="EMBL" id="OV651826">
    <property type="protein sequence ID" value="CAH1103418.1"/>
    <property type="molecule type" value="Genomic_DNA"/>
</dbReference>
<keyword evidence="7" id="KW-0597">Phosphoprotein</keyword>
<evidence type="ECO:0000259" key="25">
    <source>
        <dbReference type="PROSITE" id="PS51194"/>
    </source>
</evidence>
<dbReference type="PANTHER" id="PTHR14950">
    <property type="entry name" value="DICER-RELATED"/>
    <property type="match status" value="1"/>
</dbReference>
<dbReference type="Pfam" id="PF20931">
    <property type="entry name" value="Dicer_platform"/>
    <property type="match status" value="1"/>
</dbReference>
<dbReference type="CDD" id="cd00593">
    <property type="entry name" value="RIBOc"/>
    <property type="match status" value="2"/>
</dbReference>
<evidence type="ECO:0000256" key="14">
    <source>
        <dbReference type="ARBA" id="ARBA00022806"/>
    </source>
</evidence>
<evidence type="ECO:0000256" key="18">
    <source>
        <dbReference type="ARBA" id="ARBA00023158"/>
    </source>
</evidence>
<evidence type="ECO:0000256" key="2">
    <source>
        <dbReference type="ARBA" id="ARBA00001936"/>
    </source>
</evidence>
<dbReference type="Pfam" id="PF20932">
    <property type="entry name" value="Dicer_dsRBD"/>
    <property type="match status" value="1"/>
</dbReference>
<keyword evidence="18" id="KW-0943">RNA-mediated gene silencing</keyword>
<keyword evidence="16" id="KW-0460">Magnesium</keyword>
<dbReference type="FunFam" id="1.10.1520.10:FF:000005">
    <property type="entry name" value="Putative endoribonuclease dicer"/>
    <property type="match status" value="1"/>
</dbReference>
<dbReference type="InterPro" id="IPR036085">
    <property type="entry name" value="PAZ_dom_sf"/>
</dbReference>
<evidence type="ECO:0000256" key="3">
    <source>
        <dbReference type="ARBA" id="ARBA00001946"/>
    </source>
</evidence>
<dbReference type="GO" id="GO:0030422">
    <property type="term" value="P:siRNA processing"/>
    <property type="evidence" value="ECO:0007669"/>
    <property type="project" value="InterPro"/>
</dbReference>
<keyword evidence="14" id="KW-0347">Helicase</keyword>
<dbReference type="PROSITE" id="PS51194">
    <property type="entry name" value="HELICASE_CTER"/>
    <property type="match status" value="1"/>
</dbReference>
<evidence type="ECO:0000256" key="5">
    <source>
        <dbReference type="ARBA" id="ARBA00012177"/>
    </source>
</evidence>
<keyword evidence="13" id="KW-0378">Hydrolase</keyword>
<keyword evidence="12" id="KW-0255">Endonuclease</keyword>
<evidence type="ECO:0000256" key="21">
    <source>
        <dbReference type="PROSITE-ProRule" id="PRU00657"/>
    </source>
</evidence>
<gene>
    <name evidence="27" type="ORF">PSYICH_LOCUS4616</name>
</gene>
<evidence type="ECO:0000256" key="6">
    <source>
        <dbReference type="ARBA" id="ARBA00022490"/>
    </source>
</evidence>
<dbReference type="InterPro" id="IPR003100">
    <property type="entry name" value="PAZ_dom"/>
</dbReference>
<accession>A0A9P0CMU3</accession>
<dbReference type="PANTHER" id="PTHR14950:SF37">
    <property type="entry name" value="ENDORIBONUCLEASE DICER"/>
    <property type="match status" value="1"/>
</dbReference>
<evidence type="ECO:0000256" key="19">
    <source>
        <dbReference type="ARBA" id="ARBA00023211"/>
    </source>
</evidence>
<evidence type="ECO:0000256" key="12">
    <source>
        <dbReference type="ARBA" id="ARBA00022759"/>
    </source>
</evidence>
<dbReference type="SUPFAM" id="SSF54768">
    <property type="entry name" value="dsRNA-binding domain-like"/>
    <property type="match status" value="1"/>
</dbReference>
<comment type="cofactor">
    <cofactor evidence="2">
        <name>Mn(2+)</name>
        <dbReference type="ChEBI" id="CHEBI:29035"/>
    </cofactor>
</comment>
<evidence type="ECO:0000259" key="24">
    <source>
        <dbReference type="PROSITE" id="PS50821"/>
    </source>
</evidence>
<comment type="catalytic activity">
    <reaction evidence="1">
        <text>Endonucleolytic cleavage to 5'-phosphomonoester.</text>
        <dbReference type="EC" id="3.1.26.3"/>
    </reaction>
</comment>
<dbReference type="InterPro" id="IPR001650">
    <property type="entry name" value="Helicase_C-like"/>
</dbReference>
<dbReference type="SMART" id="SM00490">
    <property type="entry name" value="HELICc"/>
    <property type="match status" value="1"/>
</dbReference>
<feature type="domain" description="RNase III" evidence="23">
    <location>
        <begin position="1599"/>
        <end position="1756"/>
    </location>
</feature>
<feature type="domain" description="PAZ" evidence="24">
    <location>
        <begin position="871"/>
        <end position="1017"/>
    </location>
</feature>
<dbReference type="GO" id="GO:0046872">
    <property type="term" value="F:metal ion binding"/>
    <property type="evidence" value="ECO:0007669"/>
    <property type="project" value="UniProtKB-KW"/>
</dbReference>
<evidence type="ECO:0000256" key="9">
    <source>
        <dbReference type="ARBA" id="ARBA00022723"/>
    </source>
</evidence>
<sequence>MSNYMNESVYTHTFTPKEYQVELLDSAKTKNTIICSSTSSSKAFIVVKLLQEYSWQMRVPSGKKALFILDPQNVPIMTSHVKYLTDLSCISIEPNNDHDYKDIENDFKKHQVIISTAEMCVEMLHYHILEDFSIFNLVVVDDCLYGQRQSLIKVVMNKYNNLADIKRPRILGLTTGLLSSELQPDRLEAELRRLEKLLDSHVDTSSEIVTLIRLSCRPHETIIECPKWEGHSLQNDIRNVVNNTIEFLLDHRFDPSEIYDDELLEEFKQVPDPRDVPLELLKQFLEILEDLGPWGADKAALNILSKIEKLKVKVPYERHYLLLCMTSTTLVNVRAACDYAFESYDDDIERLNAFSSPKVLKFVQVLKQFKPPGAKPECNSVIKDQIPEEVVVTKNRGRGKGSRRPLYQRPQVDDNLCALVFVHNRYKAKAIFALLCMLSQSDDDLWWISTLFSVEKVADSVSEPREAENEHKTQEEVLRKFRCHECNILVSTSILEQGCDLPKCNLVIRFDLPKTFHSYIQSKARARAADAHYILFGNENEIQSFVEDLAEYNEVENTLLRRCYSLEPDKEEELFADLYTDFCIPYKPLDEEGAPSISLFNSISLLNKYCAKLPSDTFTRLTPIWKEEKTSTGEFICHIRLPINSPVKQTISSPPMPNSLLARRASAFMVCQLLHKASELDDYLQPINKENFKATEEDWTNFALDEPEPEDEHIEIRPGTTKRRQYYYKRIADALLDCHPLPGIPTYFYEIVMTLTCPLPEEQNTRGRKIYPPEESTQGFGILTCKEIPKISAFPIFTRSGEVSVDLQLISKNVILNEAQIKKTREFVNYTFTSVLRLQKYLMLFNPEASLNNYLIIPTIKRKQSVEVHWEFVDLIFDNLSTAPTLIPDDQRSGYVFNEVDYCDAVVMPWYRNQDQPQYFYVAEICTNLNPTSAFPGSEYATFEEYYKRKYEIQIQNLNQNLLDVDHTSARLNFLTPRYVNRKGVALPTSSEETKKAKRENLEQKQILVPELCAIHPFPASLWRKAVALPCILYRINALLLADQIRRTVAISLNLGRSELPHDFKWPSLNFGWSLSDVLKKSREEEMKKQQDKLQIEEILEEPTSTSLVVATLTKDESLNVNTVCLLENNIDGNDSENTSVDGDLLIEEKPTAVKDDKWIEIGMWCNEMAETTNTANSNSLVRYASPTSWMHLDTAYDDFSDSETDSFYDDSGSEWGGLRIEFTGDHQAEALDDDIDEEKVFHLYDNANAWKIEEESELTDSLKKKFHQACHRNRRHILSSGILIKGNNNFEKNSAKEIAKVVDTIKIDDNVNFDSLYIDLQNNHLTVCNGDKEYVNEYDKSEELSFSFDKQPNLVEHPGPSPNVLLQALTMSNANDGINLERLETIGDSFLKYAITNYLYSKYENVHEGKLSHLRSKQVSNLNLYRLGRRKNLGEFMIATKFDPHDNWLPPCFYVPKQLEEALIDAQFPANCWSVADMAATRNMSLDDICVMVRVRGERGDSSNGGVATVTTTAIPYNLVTQHSIPDKSIADCVEAVIGAYLIECGPRGALLFMAWLGIRVLPKLPDGTYGEIQLPRSPLLRHVPNPEGELNRLLDGYETFERNIGYKFRDRSYLLQSMTHASYFPNQLTDCYQRLEFLGDAVLDYLITRHLYEDPRMHSPGALTDLRSALVNNTIFASLAVRNSFHKYFRHLSPGLNEVVERFIRLQEESGYSLVEELYLVVETECEEVEDVEVPKALGDVFESVAGAIFLDSGMSLDAVWKVYYRMMKAEIEQFSNKVPKSPIRELLELEPETAKFGRPEKLADGRRVRVTVEVFGKGLFKGIGRNYRIAKCTAAKCALKHLKRRGLLKKLND</sequence>
<dbReference type="InterPro" id="IPR014720">
    <property type="entry name" value="dsRBD_dom"/>
</dbReference>
<dbReference type="Gene3D" id="2.170.260.10">
    <property type="entry name" value="paz domain"/>
    <property type="match status" value="1"/>
</dbReference>
<evidence type="ECO:0000256" key="13">
    <source>
        <dbReference type="ARBA" id="ARBA00022801"/>
    </source>
</evidence>
<dbReference type="Gene3D" id="3.40.50.300">
    <property type="entry name" value="P-loop containing nucleotide triphosphate hydrolases"/>
    <property type="match status" value="2"/>
</dbReference>
<evidence type="ECO:0000256" key="20">
    <source>
        <dbReference type="ARBA" id="ARBA00035116"/>
    </source>
</evidence>
<dbReference type="Proteomes" id="UP001153636">
    <property type="component" value="Chromosome 14"/>
</dbReference>
<dbReference type="Pfam" id="PF03368">
    <property type="entry name" value="Dicer_dimer"/>
    <property type="match status" value="1"/>
</dbReference>
<dbReference type="GO" id="GO:0004386">
    <property type="term" value="F:helicase activity"/>
    <property type="evidence" value="ECO:0007669"/>
    <property type="project" value="UniProtKB-KW"/>
</dbReference>
<dbReference type="Pfam" id="PF20930">
    <property type="entry name" value="Dicer_PBD"/>
    <property type="match status" value="1"/>
</dbReference>
<dbReference type="OrthoDB" id="2392202at2759"/>
<dbReference type="PROSITE" id="PS51327">
    <property type="entry name" value="DICER_DSRBF"/>
    <property type="match status" value="1"/>
</dbReference>
<keyword evidence="28" id="KW-1185">Reference proteome</keyword>
<keyword evidence="8" id="KW-0540">Nuclease</keyword>
<dbReference type="GO" id="GO:0005634">
    <property type="term" value="C:nucleus"/>
    <property type="evidence" value="ECO:0007669"/>
    <property type="project" value="TreeGrafter"/>
</dbReference>
<dbReference type="SUPFAM" id="SSF52540">
    <property type="entry name" value="P-loop containing nucleoside triphosphate hydrolases"/>
    <property type="match status" value="1"/>
</dbReference>
<dbReference type="CDD" id="cd15903">
    <property type="entry name" value="Dicer_PBD"/>
    <property type="match status" value="1"/>
</dbReference>
<keyword evidence="10" id="KW-0677">Repeat</keyword>
<comment type="similarity">
    <text evidence="20">Belongs to the helicase family. Dicer subfamily.</text>
</comment>
<dbReference type="SUPFAM" id="SSF101690">
    <property type="entry name" value="PAZ domain"/>
    <property type="match status" value="1"/>
</dbReference>
<evidence type="ECO:0000256" key="17">
    <source>
        <dbReference type="ARBA" id="ARBA00022884"/>
    </source>
</evidence>
<dbReference type="GO" id="GO:0003723">
    <property type="term" value="F:RNA binding"/>
    <property type="evidence" value="ECO:0007669"/>
    <property type="project" value="UniProtKB-UniRule"/>
</dbReference>
<keyword evidence="9" id="KW-0479">Metal-binding</keyword>
<dbReference type="GO" id="GO:0031054">
    <property type="term" value="P:pre-miRNA processing"/>
    <property type="evidence" value="ECO:0007669"/>
    <property type="project" value="InterPro"/>
</dbReference>
<keyword evidence="11" id="KW-0547">Nucleotide-binding</keyword>
<dbReference type="SMART" id="SM00949">
    <property type="entry name" value="PAZ"/>
    <property type="match status" value="1"/>
</dbReference>
<dbReference type="GO" id="GO:0016441">
    <property type="term" value="P:post-transcriptional gene silencing"/>
    <property type="evidence" value="ECO:0007669"/>
    <property type="project" value="UniProtKB-ARBA"/>
</dbReference>
<evidence type="ECO:0000259" key="26">
    <source>
        <dbReference type="PROSITE" id="PS51327"/>
    </source>
</evidence>
<proteinExistence type="inferred from homology"/>
<protein>
    <recommendedName>
        <fullName evidence="5">ribonuclease III</fullName>
        <ecNumber evidence="5">3.1.26.3</ecNumber>
    </recommendedName>
</protein>
<dbReference type="InterPro" id="IPR044441">
    <property type="entry name" value="DICER_DSRM"/>
</dbReference>